<proteinExistence type="inferred from homology"/>
<keyword evidence="2 3" id="KW-0175">Coiled coil</keyword>
<sequence>MDSKTDKQLLTNQEEPFYDTAEIASPTYDNTAASDFASNAVYNDPAAEIDRKRQEDEWKKDLEKLEEEITTLRQVLGAKVQQANAIKTKLGITPMAELKHDLQHGIQNIKESPAYQKTNEKLKQFNEKITSSEAYQKTATGLRSAGQKTGEAFSKLGSYTKTKLADVKNSESFKSFEDRVSGAYTNVKRSQSLGGIRQRMAKVSGSKSENNFEEVLNNTANENASGGSGSTSPLPEEKVPL</sequence>
<dbReference type="PANTHER" id="PTHR19307:SF14">
    <property type="entry name" value="TUMOR PROTEIN D52"/>
    <property type="match status" value="1"/>
</dbReference>
<comment type="similarity">
    <text evidence="1">Belongs to the TPD52 family.</text>
</comment>
<dbReference type="AlphaFoldDB" id="A0A8J1UUV4"/>
<dbReference type="OrthoDB" id="10000687at2759"/>
<dbReference type="Pfam" id="PF04201">
    <property type="entry name" value="TPD52"/>
    <property type="match status" value="1"/>
</dbReference>
<accession>A0A8J1UUV4</accession>
<gene>
    <name evidence="5" type="ORF">OFUS_LOCUS317</name>
</gene>
<dbReference type="InterPro" id="IPR007327">
    <property type="entry name" value="TPD52"/>
</dbReference>
<evidence type="ECO:0000256" key="2">
    <source>
        <dbReference type="ARBA" id="ARBA00023054"/>
    </source>
</evidence>
<evidence type="ECO:0000256" key="4">
    <source>
        <dbReference type="SAM" id="MobiDB-lite"/>
    </source>
</evidence>
<name>A0A8J1UUV4_OWEFU</name>
<evidence type="ECO:0000313" key="6">
    <source>
        <dbReference type="Proteomes" id="UP000749559"/>
    </source>
</evidence>
<dbReference type="Proteomes" id="UP000749559">
    <property type="component" value="Unassembled WGS sequence"/>
</dbReference>
<evidence type="ECO:0000256" key="3">
    <source>
        <dbReference type="SAM" id="Coils"/>
    </source>
</evidence>
<evidence type="ECO:0000313" key="5">
    <source>
        <dbReference type="EMBL" id="CAH1772574.1"/>
    </source>
</evidence>
<comment type="caution">
    <text evidence="5">The sequence shown here is derived from an EMBL/GenBank/DDBJ whole genome shotgun (WGS) entry which is preliminary data.</text>
</comment>
<feature type="coiled-coil region" evidence="3">
    <location>
        <begin position="48"/>
        <end position="82"/>
    </location>
</feature>
<dbReference type="EMBL" id="CAIIXF020000001">
    <property type="protein sequence ID" value="CAH1772574.1"/>
    <property type="molecule type" value="Genomic_DNA"/>
</dbReference>
<feature type="region of interest" description="Disordered" evidence="4">
    <location>
        <begin position="203"/>
        <end position="241"/>
    </location>
</feature>
<dbReference type="PANTHER" id="PTHR19307">
    <property type="entry name" value="TUMOR PROTEIN D52"/>
    <property type="match status" value="1"/>
</dbReference>
<evidence type="ECO:0000256" key="1">
    <source>
        <dbReference type="ARBA" id="ARBA00005702"/>
    </source>
</evidence>
<reference evidence="5" key="1">
    <citation type="submission" date="2022-03" db="EMBL/GenBank/DDBJ databases">
        <authorList>
            <person name="Martin C."/>
        </authorList>
    </citation>
    <scope>NUCLEOTIDE SEQUENCE</scope>
</reference>
<keyword evidence="6" id="KW-1185">Reference proteome</keyword>
<protein>
    <submittedName>
        <fullName evidence="5">Uncharacterized protein</fullName>
    </submittedName>
</protein>
<dbReference type="GO" id="GO:0005737">
    <property type="term" value="C:cytoplasm"/>
    <property type="evidence" value="ECO:0007669"/>
    <property type="project" value="TreeGrafter"/>
</dbReference>
<organism evidence="5 6">
    <name type="scientific">Owenia fusiformis</name>
    <name type="common">Polychaete worm</name>
    <dbReference type="NCBI Taxonomy" id="6347"/>
    <lineage>
        <taxon>Eukaryota</taxon>
        <taxon>Metazoa</taxon>
        <taxon>Spiralia</taxon>
        <taxon>Lophotrochozoa</taxon>
        <taxon>Annelida</taxon>
        <taxon>Polychaeta</taxon>
        <taxon>Sedentaria</taxon>
        <taxon>Canalipalpata</taxon>
        <taxon>Sabellida</taxon>
        <taxon>Oweniida</taxon>
        <taxon>Oweniidae</taxon>
        <taxon>Owenia</taxon>
    </lineage>
</organism>
<feature type="compositionally biased region" description="Polar residues" evidence="4">
    <location>
        <begin position="216"/>
        <end position="233"/>
    </location>
</feature>